<keyword evidence="2" id="KW-1185">Reference proteome</keyword>
<evidence type="ECO:0000313" key="2">
    <source>
        <dbReference type="Proteomes" id="UP000486602"/>
    </source>
</evidence>
<dbReference type="InterPro" id="IPR043129">
    <property type="entry name" value="ATPase_NBD"/>
</dbReference>
<sequence length="1154" mass="131859">MSKIFGYTKKGGQHWFASDAYSDKEIESIKDPEGGSEISLPTAIPSPFARIDLVKTAFRNITKSPDLKAYTKDGNVVSGKDDEKLVSDALDLAELLFNIDSIKDKIKIIVWDRETELAKLKSGSIAHRQLAETLELYLDQDKESYNFDLVNRLYLIEYNHKIIGCTSPATLFFATANDLSHAQITFTKNDVTFDNSYAPLYERDADFQKYFYLLFKANPILSQRLTVLNDYLDKNLKILDRVNNILYEEIKKLDIADFKSNYAELDTGLSGDVVEVIGVPLRKRKKEDVINSIQSSDFIIQSTKYKGETKPLVLQNNLNKAFRYVNDSWDNSIQVPFIDNETVLEKRRLPGISIQYPYLTVSDFLEPYLIRLVYPINKDKFFDGNVNTEVGNDSKGFILPLKQKFFDYFNSDDLISSLPNKPEIKMVQGAAGSVKVVLRIPIAKEGEFISFERTYYQSPENQLGKPDEEKNKGIIVEHQFGVTIFPFTKTNDPNIEPYYRIQLVDRDVAGVLKNAHYDLKFYSNIEKDPIEIKARKIRSKKDSSNLLPESQYYVLNKEFDFIQVKNLLSGGISGIIIPNWPSYQQGNSVFSFAIDFGTTNTHIEYKVDDGSPKPFDITSNDIQIATLFEQTKRSEEILGGSGNIAIKEFVEEEFIPNLIGNDSEFKFPHRTVIAESHSLNVQTETFSLADFNIPFIYERRHRPEKGKIETNLKWAKKEIGNEKRVRAFFEKIMMLMRNKVIINKGNLSATQLVWFYPSSMKPARIADLKSTWNELFTEYFNPEKQAIGISESLAPFYYFKGTNKLQGGAFKPVVSIDIGGGTTDVVIFKQNKPLLLTSFKFAANTIFGDGYSEYGAANSNGLISKYYSHFESLLLANKLNDLSKVLSSIKEKNRTEDLNALFFSIEDNPKIKDKKLFSYNSLLAKDEDLKIIFIYFYAAIIFHIAELMKQKQVELPKHLVFSGTGSKVLNIISPDRKILSEFSKVIFESVYEGSFDSDGLTIETEKEMPKEVTCKGGLMLDPEDLAFDVRDIKSTLTCVESKGIDKLTYDLLNEKTKVDIVSYVNKFNSFFLNLNNQFNFNDYFNVSEKSMEVFKEELNKHLRDYLEEGLEFNKKLDNVGTEDKELEETLFFYPLIGAINNLSSHLSQLTPINS</sequence>
<protein>
    <submittedName>
        <fullName evidence="1">Uncharacterized protein</fullName>
    </submittedName>
</protein>
<dbReference type="Proteomes" id="UP000486602">
    <property type="component" value="Unassembled WGS sequence"/>
</dbReference>
<organism evidence="1 2">
    <name type="scientific">Cryomorpha ignava</name>
    <dbReference type="NCBI Taxonomy" id="101383"/>
    <lineage>
        <taxon>Bacteria</taxon>
        <taxon>Pseudomonadati</taxon>
        <taxon>Bacteroidota</taxon>
        <taxon>Flavobacteriia</taxon>
        <taxon>Flavobacteriales</taxon>
        <taxon>Cryomorphaceae</taxon>
        <taxon>Cryomorpha</taxon>
    </lineage>
</organism>
<name>A0A7K3WUP0_9FLAO</name>
<reference evidence="1 2" key="1">
    <citation type="submission" date="2020-02" db="EMBL/GenBank/DDBJ databases">
        <title>Out from the shadows clarifying the taxonomy of the family Cryomorphaceae and related taxa by utilizing the GTDB taxonomic framework.</title>
        <authorList>
            <person name="Bowman J.P."/>
        </authorList>
    </citation>
    <scope>NUCLEOTIDE SEQUENCE [LARGE SCALE GENOMIC DNA]</scope>
    <source>
        <strain evidence="1 2">QSSC 1-22</strain>
    </source>
</reference>
<evidence type="ECO:0000313" key="1">
    <source>
        <dbReference type="EMBL" id="NEN25393.1"/>
    </source>
</evidence>
<dbReference type="AlphaFoldDB" id="A0A7K3WUP0"/>
<dbReference type="Gene3D" id="3.30.420.40">
    <property type="match status" value="1"/>
</dbReference>
<gene>
    <name evidence="1" type="ORF">G3O08_18000</name>
</gene>
<proteinExistence type="predicted"/>
<dbReference type="SUPFAM" id="SSF53067">
    <property type="entry name" value="Actin-like ATPase domain"/>
    <property type="match status" value="1"/>
</dbReference>
<comment type="caution">
    <text evidence="1">The sequence shown here is derived from an EMBL/GenBank/DDBJ whole genome shotgun (WGS) entry which is preliminary data.</text>
</comment>
<dbReference type="EMBL" id="JAAGVY010000051">
    <property type="protein sequence ID" value="NEN25393.1"/>
    <property type="molecule type" value="Genomic_DNA"/>
</dbReference>
<dbReference type="RefSeq" id="WP_163286850.1">
    <property type="nucleotide sequence ID" value="NZ_JAAGVY010000051.1"/>
</dbReference>
<accession>A0A7K3WUP0</accession>